<gene>
    <name evidence="4" type="ORF">KOSB73_350062</name>
</gene>
<dbReference type="AlphaFoldDB" id="A0A285B911"/>
<dbReference type="GO" id="GO:0016491">
    <property type="term" value="F:oxidoreductase activity"/>
    <property type="evidence" value="ECO:0007669"/>
    <property type="project" value="InterPro"/>
</dbReference>
<dbReference type="RefSeq" id="WP_001097410.1">
    <property type="nucleotide sequence ID" value="NZ_CBCSJA010000031.1"/>
</dbReference>
<organism evidence="4 5">
    <name type="scientific">Klebsiella grimontii</name>
    <dbReference type="NCBI Taxonomy" id="2058152"/>
    <lineage>
        <taxon>Bacteria</taxon>
        <taxon>Pseudomonadati</taxon>
        <taxon>Pseudomonadota</taxon>
        <taxon>Gammaproteobacteria</taxon>
        <taxon>Enterobacterales</taxon>
        <taxon>Enterobacteriaceae</taxon>
        <taxon>Klebsiella/Raoultella group</taxon>
        <taxon>Klebsiella</taxon>
    </lineage>
</organism>
<dbReference type="SUPFAM" id="SSF54909">
    <property type="entry name" value="Dimeric alpha+beta barrel"/>
    <property type="match status" value="1"/>
</dbReference>
<dbReference type="Proteomes" id="UP000220639">
    <property type="component" value="Unassembled WGS sequence"/>
</dbReference>
<dbReference type="GO" id="GO:0046872">
    <property type="term" value="F:metal ion binding"/>
    <property type="evidence" value="ECO:0007669"/>
    <property type="project" value="UniProtKB-KW"/>
</dbReference>
<evidence type="ECO:0000256" key="2">
    <source>
        <dbReference type="ARBA" id="ARBA00022723"/>
    </source>
</evidence>
<name>A0A285B911_9ENTR</name>
<keyword evidence="1" id="KW-0349">Heme</keyword>
<dbReference type="GO" id="GO:0020037">
    <property type="term" value="F:heme binding"/>
    <property type="evidence" value="ECO:0007669"/>
    <property type="project" value="InterPro"/>
</dbReference>
<evidence type="ECO:0000256" key="3">
    <source>
        <dbReference type="ARBA" id="ARBA00023004"/>
    </source>
</evidence>
<evidence type="ECO:0000313" key="5">
    <source>
        <dbReference type="Proteomes" id="UP000220639"/>
    </source>
</evidence>
<keyword evidence="3" id="KW-0408">Iron</keyword>
<keyword evidence="2" id="KW-0479">Metal-binding</keyword>
<accession>A0A285B911</accession>
<protein>
    <submittedName>
        <fullName evidence="4">Chlorite O(2)-lyase</fullName>
    </submittedName>
</protein>
<dbReference type="InterPro" id="IPR011008">
    <property type="entry name" value="Dimeric_a/b-barrel"/>
</dbReference>
<dbReference type="Pfam" id="PF06778">
    <property type="entry name" value="Chlor_dismutase"/>
    <property type="match status" value="1"/>
</dbReference>
<dbReference type="Gene3D" id="3.30.70.3420">
    <property type="match status" value="1"/>
</dbReference>
<sequence length="186" mass="21500">MNTRLFAFVGGDIGLWRIVGTETIVGKSLPEAKRLNVISASELQPETSAPWVLRGITSNERYVMREEKSEIVAKQQGLARPEATCAALIPIRKNAAWWEFTQDERRSVFEKSKHIQIGLNYLPAVARKLHHCRDLSENEPFDFLNWFEFAPAHEAEFNALLSELRATEEWKYVDREVDIRLMREDV</sequence>
<evidence type="ECO:0000256" key="1">
    <source>
        <dbReference type="ARBA" id="ARBA00022617"/>
    </source>
</evidence>
<dbReference type="EMBL" id="FZTC01000029">
    <property type="protein sequence ID" value="SNU37365.1"/>
    <property type="molecule type" value="Genomic_DNA"/>
</dbReference>
<reference evidence="5" key="1">
    <citation type="submission" date="2017-08" db="EMBL/GenBank/DDBJ databases">
        <authorList>
            <person name="Brisse S."/>
        </authorList>
    </citation>
    <scope>NUCLEOTIDE SEQUENCE [LARGE SCALE GENOMIC DNA]</scope>
    <source>
        <strain evidence="5">06D021</strain>
    </source>
</reference>
<keyword evidence="4" id="KW-0456">Lyase</keyword>
<evidence type="ECO:0000313" key="4">
    <source>
        <dbReference type="EMBL" id="SNU37365.1"/>
    </source>
</evidence>
<dbReference type="InterPro" id="IPR010644">
    <property type="entry name" value="ChdC/CLD"/>
</dbReference>
<dbReference type="GO" id="GO:0016829">
    <property type="term" value="F:lyase activity"/>
    <property type="evidence" value="ECO:0007669"/>
    <property type="project" value="UniProtKB-KW"/>
</dbReference>
<proteinExistence type="predicted"/>